<dbReference type="EMBL" id="OBMI01000001">
    <property type="protein sequence ID" value="SOB79600.1"/>
    <property type="molecule type" value="Genomic_DNA"/>
</dbReference>
<proteinExistence type="predicted"/>
<gene>
    <name evidence="2" type="ORF">SAMN06297144_0636</name>
</gene>
<dbReference type="Proteomes" id="UP000219494">
    <property type="component" value="Unassembled WGS sequence"/>
</dbReference>
<keyword evidence="1" id="KW-0732">Signal</keyword>
<evidence type="ECO:0000313" key="2">
    <source>
        <dbReference type="EMBL" id="SOB79600.1"/>
    </source>
</evidence>
<evidence type="ECO:0000256" key="1">
    <source>
        <dbReference type="SAM" id="SignalP"/>
    </source>
</evidence>
<evidence type="ECO:0008006" key="4">
    <source>
        <dbReference type="Google" id="ProtNLM"/>
    </source>
</evidence>
<protein>
    <recommendedName>
        <fullName evidence="4">Peptidase inhibitor family I36</fullName>
    </recommendedName>
</protein>
<organism evidence="2 3">
    <name type="scientific">Sphingomonas guangdongensis</name>
    <dbReference type="NCBI Taxonomy" id="1141890"/>
    <lineage>
        <taxon>Bacteria</taxon>
        <taxon>Pseudomonadati</taxon>
        <taxon>Pseudomonadota</taxon>
        <taxon>Alphaproteobacteria</taxon>
        <taxon>Sphingomonadales</taxon>
        <taxon>Sphingomonadaceae</taxon>
        <taxon>Sphingomonas</taxon>
    </lineage>
</organism>
<dbReference type="RefSeq" id="WP_144033511.1">
    <property type="nucleotide sequence ID" value="NZ_OBMI01000001.1"/>
</dbReference>
<evidence type="ECO:0000313" key="3">
    <source>
        <dbReference type="Proteomes" id="UP000219494"/>
    </source>
</evidence>
<name>A0A285QCD4_9SPHN</name>
<accession>A0A285QCD4</accession>
<reference evidence="2 3" key="1">
    <citation type="submission" date="2017-07" db="EMBL/GenBank/DDBJ databases">
        <authorList>
            <person name="Sun Z.S."/>
            <person name="Albrecht U."/>
            <person name="Echele G."/>
            <person name="Lee C.C."/>
        </authorList>
    </citation>
    <scope>NUCLEOTIDE SEQUENCE [LARGE SCALE GENOMIC DNA]</scope>
    <source>
        <strain evidence="2 3">CGMCC 1.12672</strain>
    </source>
</reference>
<sequence>MIRLPVLTVAAATLVALAAPAAAKPRAFDPLTAGYTPASGMICVKSGWGIATQQTGRPVRAGDCRTAAGWKSRGLVFDLSPARRDTIEIAAR</sequence>
<feature type="signal peptide" evidence="1">
    <location>
        <begin position="1"/>
        <end position="18"/>
    </location>
</feature>
<keyword evidence="3" id="KW-1185">Reference proteome</keyword>
<feature type="chain" id="PRO_5012312404" description="Peptidase inhibitor family I36" evidence="1">
    <location>
        <begin position="19"/>
        <end position="92"/>
    </location>
</feature>
<dbReference type="AlphaFoldDB" id="A0A285QCD4"/>